<organism evidence="3 4">
    <name type="scientific">Bythopirellula goksoeyrii</name>
    <dbReference type="NCBI Taxonomy" id="1400387"/>
    <lineage>
        <taxon>Bacteria</taxon>
        <taxon>Pseudomonadati</taxon>
        <taxon>Planctomycetota</taxon>
        <taxon>Planctomycetia</taxon>
        <taxon>Pirellulales</taxon>
        <taxon>Lacipirellulaceae</taxon>
        <taxon>Bythopirellula</taxon>
    </lineage>
</organism>
<dbReference type="KEGG" id="bgok:Pr1d_01350"/>
<keyword evidence="4" id="KW-1185">Reference proteome</keyword>
<feature type="region of interest" description="Disordered" evidence="1">
    <location>
        <begin position="144"/>
        <end position="211"/>
    </location>
</feature>
<dbReference type="OrthoDB" id="208996at2"/>
<feature type="region of interest" description="Disordered" evidence="1">
    <location>
        <begin position="48"/>
        <end position="88"/>
    </location>
</feature>
<name>A0A5B9Q1P5_9BACT</name>
<feature type="compositionally biased region" description="Low complexity" evidence="1">
    <location>
        <begin position="181"/>
        <end position="192"/>
    </location>
</feature>
<dbReference type="Proteomes" id="UP000323917">
    <property type="component" value="Chromosome"/>
</dbReference>
<proteinExistence type="predicted"/>
<reference evidence="3 4" key="1">
    <citation type="submission" date="2019-08" db="EMBL/GenBank/DDBJ databases">
        <title>Deep-cultivation of Planctomycetes and their phenomic and genomic characterization uncovers novel biology.</title>
        <authorList>
            <person name="Wiegand S."/>
            <person name="Jogler M."/>
            <person name="Boedeker C."/>
            <person name="Pinto D."/>
            <person name="Vollmers J."/>
            <person name="Rivas-Marin E."/>
            <person name="Kohn T."/>
            <person name="Peeters S.H."/>
            <person name="Heuer A."/>
            <person name="Rast P."/>
            <person name="Oberbeckmann S."/>
            <person name="Bunk B."/>
            <person name="Jeske O."/>
            <person name="Meyerdierks A."/>
            <person name="Storesund J.E."/>
            <person name="Kallscheuer N."/>
            <person name="Luecker S."/>
            <person name="Lage O.M."/>
            <person name="Pohl T."/>
            <person name="Merkel B.J."/>
            <person name="Hornburger P."/>
            <person name="Mueller R.-W."/>
            <person name="Bruemmer F."/>
            <person name="Labrenz M."/>
            <person name="Spormann A.M."/>
            <person name="Op den Camp H."/>
            <person name="Overmann J."/>
            <person name="Amann R."/>
            <person name="Jetten M.S.M."/>
            <person name="Mascher T."/>
            <person name="Medema M.H."/>
            <person name="Devos D.P."/>
            <person name="Kaster A.-K."/>
            <person name="Ovreas L."/>
            <person name="Rohde M."/>
            <person name="Galperin M.Y."/>
            <person name="Jogler C."/>
        </authorList>
    </citation>
    <scope>NUCLEOTIDE SEQUENCE [LARGE SCALE GENOMIC DNA]</scope>
    <source>
        <strain evidence="3 4">Pr1d</strain>
    </source>
</reference>
<feature type="compositionally biased region" description="Low complexity" evidence="1">
    <location>
        <begin position="48"/>
        <end position="61"/>
    </location>
</feature>
<evidence type="ECO:0000313" key="4">
    <source>
        <dbReference type="Proteomes" id="UP000323917"/>
    </source>
</evidence>
<evidence type="ECO:0000313" key="3">
    <source>
        <dbReference type="EMBL" id="QEG32874.1"/>
    </source>
</evidence>
<accession>A0A5B9Q1P5</accession>
<keyword evidence="2" id="KW-0812">Transmembrane</keyword>
<evidence type="ECO:0000256" key="1">
    <source>
        <dbReference type="SAM" id="MobiDB-lite"/>
    </source>
</evidence>
<feature type="compositionally biased region" description="Low complexity" evidence="1">
    <location>
        <begin position="262"/>
        <end position="277"/>
    </location>
</feature>
<keyword evidence="2" id="KW-1133">Transmembrane helix</keyword>
<feature type="compositionally biased region" description="Pro residues" evidence="1">
    <location>
        <begin position="193"/>
        <end position="203"/>
    </location>
</feature>
<feature type="region of interest" description="Disordered" evidence="1">
    <location>
        <begin position="259"/>
        <end position="294"/>
    </location>
</feature>
<feature type="transmembrane region" description="Helical" evidence="2">
    <location>
        <begin position="108"/>
        <end position="128"/>
    </location>
</feature>
<evidence type="ECO:0000256" key="2">
    <source>
        <dbReference type="SAM" id="Phobius"/>
    </source>
</evidence>
<sequence>MELFKVTCVTCQSKLSVRNAALIGQIVACPKCESMVLVAAPEAETPSSALSQAPAAQLPEPVEQPAPVVPDSYDYETPSADVPTAESPPLDEMASLAVNTAAAGHKTILWWIASFVIGASVTSAFLVLRHQEFSEPAIVVDSENPQFAEVPTRTAEEPTPSVPSEKQEPGAIQDRQSPVITSPEEPLAETAATPPPSIPPAKPHPAGENTVDTRVAPTENLTQDTATPKLVVEPPDEPRIARKFDPLRFDLEQMDLEDLGTSEETATATTASPSETAVEPENNFEKPRPIGKPTVVRLSENSPGLIFDRSAEEQLQHKIPSLVAKDVTLTDFMDLMSSLSGVPLSVAPVELQMAGVSPNKKVSIDVYEIHLEEALSQVLKPLHLEFTTDGPQVVIVREDAERVRKIDYPIDDLIGPQTTSEDFAKWIEELIAPESWDGAGGIGTISATTNELEINQAQGVHFHILFFLERIRLAKQLPLRSRYPARLLGGKPHGLQIAERVSAPTTFTFSHETPLAEVFRYWQSEMGLPVFVDWPALATVNLWPDSRITCQITNQPWRAALEAVLTPLELGWRAGPGGTVQITSQDVVNSEPLLDIYPAKLWPKETDGNAIVIHDSGNELVYIRAPAAVHRQVIDRQAASSG</sequence>
<dbReference type="EMBL" id="CP042913">
    <property type="protein sequence ID" value="QEG32874.1"/>
    <property type="molecule type" value="Genomic_DNA"/>
</dbReference>
<protein>
    <submittedName>
        <fullName evidence="3">Uncharacterized protein</fullName>
    </submittedName>
</protein>
<keyword evidence="2" id="KW-0472">Membrane</keyword>
<dbReference type="AlphaFoldDB" id="A0A5B9Q1P5"/>
<gene>
    <name evidence="3" type="ORF">Pr1d_01350</name>
</gene>
<dbReference type="RefSeq" id="WP_148071694.1">
    <property type="nucleotide sequence ID" value="NZ_CP042913.1"/>
</dbReference>